<dbReference type="EMBL" id="JAFLWW010000002">
    <property type="protein sequence ID" value="MBT1155652.1"/>
    <property type="molecule type" value="Genomic_DNA"/>
</dbReference>
<evidence type="ECO:0000313" key="2">
    <source>
        <dbReference type="Proteomes" id="UP001138921"/>
    </source>
</evidence>
<proteinExistence type="predicted"/>
<dbReference type="RefSeq" id="WP_214387890.1">
    <property type="nucleotide sequence ID" value="NZ_JAFLWW010000002.1"/>
</dbReference>
<protein>
    <submittedName>
        <fullName evidence="1">Helix-turn-helix transcriptional regulator</fullName>
    </submittedName>
</protein>
<keyword evidence="2" id="KW-1185">Reference proteome</keyword>
<reference evidence="1" key="2">
    <citation type="submission" date="2021-03" db="EMBL/GenBank/DDBJ databases">
        <authorList>
            <person name="Artuso I."/>
            <person name="Turrini P."/>
            <person name="Pirolo M."/>
            <person name="Lugli G.A."/>
            <person name="Ventura M."/>
            <person name="Visca P."/>
        </authorList>
    </citation>
    <scope>NUCLEOTIDE SEQUENCE</scope>
    <source>
        <strain evidence="1">LMG 26462</strain>
    </source>
</reference>
<dbReference type="GO" id="GO:0003677">
    <property type="term" value="F:DNA binding"/>
    <property type="evidence" value="ECO:0007669"/>
    <property type="project" value="InterPro"/>
</dbReference>
<reference evidence="1" key="1">
    <citation type="journal article" date="2021" name="Microorganisms">
        <title>Phylogenomic Reconstruction and Metabolic Potential of the Genus Aminobacter.</title>
        <authorList>
            <person name="Artuso I."/>
            <person name="Turrini P."/>
            <person name="Pirolo M."/>
            <person name="Lugli G.A."/>
            <person name="Ventura M."/>
            <person name="Visca P."/>
        </authorList>
    </citation>
    <scope>NUCLEOTIDE SEQUENCE</scope>
    <source>
        <strain evidence="1">LMG 26462</strain>
    </source>
</reference>
<name>A0A9X1A9E2_9HYPH</name>
<dbReference type="InterPro" id="IPR016032">
    <property type="entry name" value="Sig_transdc_resp-reg_C-effctor"/>
</dbReference>
<dbReference type="AlphaFoldDB" id="A0A9X1A9E2"/>
<gene>
    <name evidence="1" type="ORF">J1C56_08600</name>
</gene>
<dbReference type="SUPFAM" id="SSF46894">
    <property type="entry name" value="C-terminal effector domain of the bipartite response regulators"/>
    <property type="match status" value="1"/>
</dbReference>
<evidence type="ECO:0000313" key="1">
    <source>
        <dbReference type="EMBL" id="MBT1155652.1"/>
    </source>
</evidence>
<sequence>MADELVDRIYEAAFVPEKWLALLETLAAGAGSASAGILVFDGERPIGALATDLTRDMFEEFATTDLWRKSERIRHFHANPISGFVHADNYFPQAMQAADVATRRMLSLGVGWQAGTIIPLPTSELVVFTFERYLEDGPHSNETMARWEALRPHLARSGLIAARLRLERAQGTAATLQAMGLPAAVLNHGGRTLAVNSLLEAMPDLFAPLAHGGLALADAAAQPLFADALKLSMTGAPAVMSLPVAASERHPACIVHVLRLRRAALDIFSQAELLITATMPSASTMVPAPQILHGLFDLTPAESRLAAALAAGHSLREAAISHGNQFSTARSQLEAIFRKTGTHKQSQLVALLQSAASLKRDH</sequence>
<organism evidence="1 2">
    <name type="scientific">Aminobacter anthyllidis</name>
    <dbReference type="NCBI Taxonomy" id="1035067"/>
    <lineage>
        <taxon>Bacteria</taxon>
        <taxon>Pseudomonadati</taxon>
        <taxon>Pseudomonadota</taxon>
        <taxon>Alphaproteobacteria</taxon>
        <taxon>Hyphomicrobiales</taxon>
        <taxon>Phyllobacteriaceae</taxon>
        <taxon>Aminobacter</taxon>
    </lineage>
</organism>
<dbReference type="InterPro" id="IPR036388">
    <property type="entry name" value="WH-like_DNA-bd_sf"/>
</dbReference>
<comment type="caution">
    <text evidence="1">The sequence shown here is derived from an EMBL/GenBank/DDBJ whole genome shotgun (WGS) entry which is preliminary data.</text>
</comment>
<dbReference type="Gene3D" id="1.10.10.10">
    <property type="entry name" value="Winged helix-like DNA-binding domain superfamily/Winged helix DNA-binding domain"/>
    <property type="match status" value="1"/>
</dbReference>
<accession>A0A9X1A9E2</accession>
<dbReference type="Proteomes" id="UP001138921">
    <property type="component" value="Unassembled WGS sequence"/>
</dbReference>
<dbReference type="GO" id="GO:0006355">
    <property type="term" value="P:regulation of DNA-templated transcription"/>
    <property type="evidence" value="ECO:0007669"/>
    <property type="project" value="InterPro"/>
</dbReference>